<dbReference type="PANTHER" id="PTHR33376:SF15">
    <property type="entry name" value="BLL6794 PROTEIN"/>
    <property type="match status" value="1"/>
</dbReference>
<evidence type="ECO:0000313" key="6">
    <source>
        <dbReference type="Proteomes" id="UP000190130"/>
    </source>
</evidence>
<feature type="chain" id="PRO_5014520372" evidence="2">
    <location>
        <begin position="25"/>
        <end position="342"/>
    </location>
</feature>
<dbReference type="GO" id="GO:0055085">
    <property type="term" value="P:transmembrane transport"/>
    <property type="evidence" value="ECO:0007669"/>
    <property type="project" value="InterPro"/>
</dbReference>
<dbReference type="EMBL" id="LMAR01000042">
    <property type="protein sequence ID" value="KQK30136.1"/>
    <property type="molecule type" value="Genomic_DNA"/>
</dbReference>
<dbReference type="CDD" id="cd13601">
    <property type="entry name" value="PBP2_TRAP_DctP1_3_4_like"/>
    <property type="match status" value="1"/>
</dbReference>
<evidence type="ECO:0000313" key="4">
    <source>
        <dbReference type="EMBL" id="SKC11629.1"/>
    </source>
</evidence>
<name>A0A0Q3I5E9_9HYPH</name>
<keyword evidence="1 2" id="KW-0732">Signal</keyword>
<evidence type="ECO:0000256" key="1">
    <source>
        <dbReference type="ARBA" id="ARBA00022729"/>
    </source>
</evidence>
<dbReference type="EMBL" id="FUYX01000015">
    <property type="protein sequence ID" value="SKC11629.1"/>
    <property type="molecule type" value="Genomic_DNA"/>
</dbReference>
<dbReference type="Proteomes" id="UP000190130">
    <property type="component" value="Unassembled WGS sequence"/>
</dbReference>
<dbReference type="Proteomes" id="UP000051562">
    <property type="component" value="Unassembled WGS sequence"/>
</dbReference>
<dbReference type="AlphaFoldDB" id="A0A0Q3I5E9"/>
<dbReference type="OrthoDB" id="9803763at2"/>
<feature type="signal peptide" evidence="2">
    <location>
        <begin position="1"/>
        <end position="24"/>
    </location>
</feature>
<evidence type="ECO:0000313" key="3">
    <source>
        <dbReference type="EMBL" id="KQK30136.1"/>
    </source>
</evidence>
<proteinExistence type="predicted"/>
<protein>
    <submittedName>
        <fullName evidence="3">C4-dicarboxylate ABC transporter</fullName>
    </submittedName>
    <submittedName>
        <fullName evidence="4">TRAP-type C4-dicarboxylate transport system, substrate-binding protein</fullName>
    </submittedName>
</protein>
<gene>
    <name evidence="3" type="ORF">ARD30_14880</name>
    <name evidence="4" type="ORF">SAMN05660750_04379</name>
</gene>
<dbReference type="STRING" id="53254.SAMN05660750_04379"/>
<dbReference type="PANTHER" id="PTHR33376">
    <property type="match status" value="1"/>
</dbReference>
<evidence type="ECO:0000256" key="2">
    <source>
        <dbReference type="SAM" id="SignalP"/>
    </source>
</evidence>
<sequence length="342" mass="36363">MNRTLTAACLAATALGALSAPSLAETRKLRVADSFPAGHYLVKLIIQPWMAEVTKRTNGGITFDYFPSQQIGKAADMLKLTQSGVVDIGYVAPAYVSDKMVASEVAMLPGGFTTACQGTKAYLETARNGLVAAEDYAPNKIKLLVAVALPPYQILTAKAPVASDQDLKGLKLRTTGGAQDLTLRSIGATPVRMAAPDTYESLSRGTLDGVLFPLDSVISYNIDKLVKHSTEGENFGSFIVAYSISDATWNKLTPETRKAMTEAADEVNKTACAAVDRQDDETRQKLKTSGVVFAPLPAAMHASVAGKLSEVGNEWAKGLDGRGKKGTDVLKEFRALLTKTDG</sequence>
<dbReference type="RefSeq" id="WP_055728540.1">
    <property type="nucleotide sequence ID" value="NZ_FUYX01000015.1"/>
</dbReference>
<dbReference type="Pfam" id="PF03480">
    <property type="entry name" value="DctP"/>
    <property type="match status" value="1"/>
</dbReference>
<dbReference type="InterPro" id="IPR018389">
    <property type="entry name" value="DctP_fam"/>
</dbReference>
<keyword evidence="5" id="KW-1185">Reference proteome</keyword>
<accession>A0A0Q3I5E9</accession>
<evidence type="ECO:0000313" key="5">
    <source>
        <dbReference type="Proteomes" id="UP000051562"/>
    </source>
</evidence>
<dbReference type="Gene3D" id="3.40.190.170">
    <property type="entry name" value="Bacterial extracellular solute-binding protein, family 7"/>
    <property type="match status" value="1"/>
</dbReference>
<dbReference type="InterPro" id="IPR038404">
    <property type="entry name" value="TRAP_DctP_sf"/>
</dbReference>
<dbReference type="NCBIfam" id="NF037995">
    <property type="entry name" value="TRAP_S1"/>
    <property type="match status" value="1"/>
</dbReference>
<reference evidence="3 5" key="1">
    <citation type="submission" date="2015-10" db="EMBL/GenBank/DDBJ databases">
        <title>Draft genome of Bosea thiooxidans.</title>
        <authorList>
            <person name="Wang X."/>
        </authorList>
    </citation>
    <scope>NUCLEOTIDE SEQUENCE [LARGE SCALE GENOMIC DNA]</scope>
    <source>
        <strain evidence="3 5">CGMCC 9174</strain>
    </source>
</reference>
<organism evidence="3 5">
    <name type="scientific">Bosea thiooxidans</name>
    <dbReference type="NCBI Taxonomy" id="53254"/>
    <lineage>
        <taxon>Bacteria</taxon>
        <taxon>Pseudomonadati</taxon>
        <taxon>Pseudomonadota</taxon>
        <taxon>Alphaproteobacteria</taxon>
        <taxon>Hyphomicrobiales</taxon>
        <taxon>Boseaceae</taxon>
        <taxon>Bosea</taxon>
    </lineage>
</organism>
<reference evidence="4 6" key="2">
    <citation type="submission" date="2017-02" db="EMBL/GenBank/DDBJ databases">
        <authorList>
            <person name="Peterson S.W."/>
        </authorList>
    </citation>
    <scope>NUCLEOTIDE SEQUENCE [LARGE SCALE GENOMIC DNA]</scope>
    <source>
        <strain evidence="4 6">DSM 9653</strain>
    </source>
</reference>